<keyword evidence="8" id="KW-0282">Flagellum</keyword>
<dbReference type="InterPro" id="IPR040026">
    <property type="entry name" value="FliD"/>
</dbReference>
<evidence type="ECO:0000259" key="7">
    <source>
        <dbReference type="Pfam" id="PF07195"/>
    </source>
</evidence>
<evidence type="ECO:0000256" key="3">
    <source>
        <dbReference type="ARBA" id="ARBA00023054"/>
    </source>
</evidence>
<dbReference type="InterPro" id="IPR010809">
    <property type="entry name" value="FliD_C"/>
</dbReference>
<evidence type="ECO:0000313" key="8">
    <source>
        <dbReference type="EMBL" id="TCW33526.1"/>
    </source>
</evidence>
<evidence type="ECO:0000256" key="5">
    <source>
        <dbReference type="RuleBase" id="RU362066"/>
    </source>
</evidence>
<dbReference type="EMBL" id="SMDA01000001">
    <property type="protein sequence ID" value="TCW33526.1"/>
    <property type="molecule type" value="Genomic_DNA"/>
</dbReference>
<dbReference type="PANTHER" id="PTHR30288:SF0">
    <property type="entry name" value="FLAGELLAR HOOK-ASSOCIATED PROTEIN 2"/>
    <property type="match status" value="1"/>
</dbReference>
<evidence type="ECO:0000256" key="1">
    <source>
        <dbReference type="ARBA" id="ARBA00009764"/>
    </source>
</evidence>
<dbReference type="Pfam" id="PF02465">
    <property type="entry name" value="FliD_N"/>
    <property type="match status" value="1"/>
</dbReference>
<name>A0ABY2CZQ2_GULMO</name>
<feature type="domain" description="Flagellar hook-associated protein 2 C-terminal" evidence="7">
    <location>
        <begin position="229"/>
        <end position="389"/>
    </location>
</feature>
<sequence>MGLTSSGLGSGMNIDDLVSKLMNVETRPLLQLQQKQKTYQDKISALGQIKGGLSTFQTALKNLQDPTKYQTLSGSTSDKDVAEISAGSKAPVGAFNLKVETLAASQKLATATFVSSKTPVNGATEETLTFSFGTTSGSTFTPQSGTLSKQVKIAPNATLEEIRDSVNKANIGVSASIVNDGSGYRLIYSSAKTGAENTLKITAEGGAGSALAGLTHDPAGSKLTTMQDAKDAVFYIDGLKIVKPSNTVSDAIEGVTLTLKKAQDADDAALRMNVSRDTSGVKKTLDEFVKSYNDLNKMLKEATAATPGTKPGESGTAAPLNGITAIRNIQSQLRVAFGAVTDNGGTFKFASQLGLTFSKDGQLSLDSTKLNKAIDEAPDDVARFFATGATIEGSGFSFSTSTANTKAGTYEVAVDAVVNGYNFAGSTPSSLTGGQSFAVKVDGVTVNATLPAGPFNSATALAKALESTINGDAGLAAAKGKVSVTVDDATGKLLMTSTKSGEESKVEVLSGLEFAGFTPGAGVAGSKNVSGTIGGYPARGDGNKLVGAVGTPVEGLTIEITGGTVGDKGKLTYTQGFSFQLGKTVESMLADNGPLTAFDKGLNASLKDLQKQQDRLSKSLQVTEARYRAQFNAMDRLLSQLNSTSSFLNQQIAGLQKSGS</sequence>
<dbReference type="InterPro" id="IPR003481">
    <property type="entry name" value="FliD_N"/>
</dbReference>
<dbReference type="Pfam" id="PF07195">
    <property type="entry name" value="FliD_C"/>
    <property type="match status" value="2"/>
</dbReference>
<evidence type="ECO:0000256" key="4">
    <source>
        <dbReference type="ARBA" id="ARBA00023143"/>
    </source>
</evidence>
<comment type="caution">
    <text evidence="8">The sequence shown here is derived from an EMBL/GenBank/DDBJ whole genome shotgun (WGS) entry which is preliminary data.</text>
</comment>
<keyword evidence="8" id="KW-0969">Cilium</keyword>
<keyword evidence="3" id="KW-0175">Coiled coil</keyword>
<dbReference type="RefSeq" id="WP_132097583.1">
    <property type="nucleotide sequence ID" value="NZ_SMDA01000001.1"/>
</dbReference>
<proteinExistence type="inferred from homology"/>
<gene>
    <name evidence="8" type="ORF">EV669_10142</name>
</gene>
<dbReference type="Proteomes" id="UP000294801">
    <property type="component" value="Unassembled WGS sequence"/>
</dbReference>
<dbReference type="Pfam" id="PF07196">
    <property type="entry name" value="Flagellin_IN"/>
    <property type="match status" value="1"/>
</dbReference>
<keyword evidence="4 5" id="KW-0975">Bacterial flagellum</keyword>
<keyword evidence="8" id="KW-0966">Cell projection</keyword>
<dbReference type="InterPro" id="IPR010810">
    <property type="entry name" value="Flagellin_hook_IN_motif"/>
</dbReference>
<keyword evidence="5" id="KW-0964">Secreted</keyword>
<feature type="domain" description="Flagellar hook-associated protein 2 C-terminal" evidence="7">
    <location>
        <begin position="569"/>
        <end position="643"/>
    </location>
</feature>
<evidence type="ECO:0000259" key="6">
    <source>
        <dbReference type="Pfam" id="PF02465"/>
    </source>
</evidence>
<comment type="subunit">
    <text evidence="2 5">Homopentamer.</text>
</comment>
<evidence type="ECO:0000313" key="9">
    <source>
        <dbReference type="Proteomes" id="UP000294801"/>
    </source>
</evidence>
<comment type="similarity">
    <text evidence="1 5">Belongs to the FliD family.</text>
</comment>
<dbReference type="PANTHER" id="PTHR30288">
    <property type="entry name" value="FLAGELLAR CAP/ASSEMBLY PROTEIN FLID"/>
    <property type="match status" value="1"/>
</dbReference>
<accession>A0ABY2CZQ2</accession>
<reference evidence="8 9" key="1">
    <citation type="submission" date="2019-03" db="EMBL/GenBank/DDBJ databases">
        <title>Genomic Encyclopedia of Type Strains, Phase IV (KMG-IV): sequencing the most valuable type-strain genomes for metagenomic binning, comparative biology and taxonomic classification.</title>
        <authorList>
            <person name="Goeker M."/>
        </authorList>
    </citation>
    <scope>NUCLEOTIDE SEQUENCE [LARGE SCALE GENOMIC DNA]</scope>
    <source>
        <strain evidence="8 9">DSM 18507</strain>
    </source>
</reference>
<organism evidence="8 9">
    <name type="scientific">Gulbenkiania mobilis</name>
    <dbReference type="NCBI Taxonomy" id="397457"/>
    <lineage>
        <taxon>Bacteria</taxon>
        <taxon>Pseudomonadati</taxon>
        <taxon>Pseudomonadota</taxon>
        <taxon>Betaproteobacteria</taxon>
        <taxon>Neisseriales</taxon>
        <taxon>Chromobacteriaceae</taxon>
        <taxon>Gulbenkiania</taxon>
    </lineage>
</organism>
<feature type="domain" description="Flagellar hook-associated protein 2 N-terminal" evidence="6">
    <location>
        <begin position="10"/>
        <end position="106"/>
    </location>
</feature>
<comment type="function">
    <text evidence="5">Required for morphogenesis and for the elongation of the flagellar filament by facilitating polymerization of the flagellin monomers at the tip of growing filament. Forms a capping structure, which prevents flagellin subunits (transported through the central channel of the flagellum) from leaking out without polymerization at the distal end.</text>
</comment>
<comment type="subcellular location">
    <subcellularLocation>
        <location evidence="5">Secreted</location>
    </subcellularLocation>
    <subcellularLocation>
        <location evidence="5">Bacterial flagellum</location>
    </subcellularLocation>
</comment>
<keyword evidence="9" id="KW-1185">Reference proteome</keyword>
<protein>
    <recommendedName>
        <fullName evidence="5">Flagellar hook-associated protein 2</fullName>
        <shortName evidence="5">HAP2</shortName>
    </recommendedName>
    <alternativeName>
        <fullName evidence="5">Flagellar cap protein</fullName>
    </alternativeName>
</protein>
<evidence type="ECO:0000256" key="2">
    <source>
        <dbReference type="ARBA" id="ARBA00011255"/>
    </source>
</evidence>